<dbReference type="Pfam" id="PF09286">
    <property type="entry name" value="Pro-kuma_activ"/>
    <property type="match status" value="1"/>
</dbReference>
<dbReference type="InterPro" id="IPR006311">
    <property type="entry name" value="TAT_signal"/>
</dbReference>
<feature type="chain" id="PRO_5011501527" evidence="9">
    <location>
        <begin position="41"/>
        <end position="1037"/>
    </location>
</feature>
<comment type="cofactor">
    <cofactor evidence="1">
        <name>Ca(2+)</name>
        <dbReference type="ChEBI" id="CHEBI:29108"/>
    </cofactor>
</comment>
<evidence type="ECO:0000256" key="2">
    <source>
        <dbReference type="ARBA" id="ARBA00022670"/>
    </source>
</evidence>
<dbReference type="GO" id="GO:0046872">
    <property type="term" value="F:metal ion binding"/>
    <property type="evidence" value="ECO:0007669"/>
    <property type="project" value="UniProtKB-KW"/>
</dbReference>
<dbReference type="PROSITE" id="PS51695">
    <property type="entry name" value="SEDOLISIN"/>
    <property type="match status" value="1"/>
</dbReference>
<dbReference type="InterPro" id="IPR015366">
    <property type="entry name" value="S53_propep"/>
</dbReference>
<keyword evidence="5" id="KW-0720">Serine protease</keyword>
<dbReference type="CDD" id="cd11377">
    <property type="entry name" value="Pro-peptidase_S53"/>
    <property type="match status" value="1"/>
</dbReference>
<keyword evidence="7" id="KW-0865">Zymogen</keyword>
<feature type="signal peptide" evidence="9">
    <location>
        <begin position="1"/>
        <end position="40"/>
    </location>
</feature>
<evidence type="ECO:0000256" key="8">
    <source>
        <dbReference type="SAM" id="MobiDB-lite"/>
    </source>
</evidence>
<dbReference type="SUPFAM" id="SSF52743">
    <property type="entry name" value="Subtilisin-like"/>
    <property type="match status" value="1"/>
</dbReference>
<evidence type="ECO:0000256" key="9">
    <source>
        <dbReference type="SAM" id="SignalP"/>
    </source>
</evidence>
<keyword evidence="9" id="KW-0732">Signal</keyword>
<evidence type="ECO:0000256" key="4">
    <source>
        <dbReference type="ARBA" id="ARBA00022801"/>
    </source>
</evidence>
<dbReference type="PANTHER" id="PTHR14218:SF15">
    <property type="entry name" value="TRIPEPTIDYL-PEPTIDASE 1"/>
    <property type="match status" value="1"/>
</dbReference>
<feature type="domain" description="Peptidase S53" evidence="10">
    <location>
        <begin position="259"/>
        <end position="653"/>
    </location>
</feature>
<evidence type="ECO:0000256" key="3">
    <source>
        <dbReference type="ARBA" id="ARBA00022723"/>
    </source>
</evidence>
<dbReference type="GO" id="GO:0008240">
    <property type="term" value="F:tripeptidyl-peptidase activity"/>
    <property type="evidence" value="ECO:0007669"/>
    <property type="project" value="TreeGrafter"/>
</dbReference>
<evidence type="ECO:0000256" key="1">
    <source>
        <dbReference type="ARBA" id="ARBA00001913"/>
    </source>
</evidence>
<keyword evidence="3" id="KW-0479">Metal-binding</keyword>
<keyword evidence="12" id="KW-1185">Reference proteome</keyword>
<dbReference type="RefSeq" id="WP_093787860.1">
    <property type="nucleotide sequence ID" value="NZ_FNIE01000019.1"/>
</dbReference>
<dbReference type="AlphaFoldDB" id="A0A1H0QN28"/>
<evidence type="ECO:0000256" key="6">
    <source>
        <dbReference type="ARBA" id="ARBA00022837"/>
    </source>
</evidence>
<organism evidence="11 12">
    <name type="scientific">Actinacidiphila guanduensis</name>
    <dbReference type="NCBI Taxonomy" id="310781"/>
    <lineage>
        <taxon>Bacteria</taxon>
        <taxon>Bacillati</taxon>
        <taxon>Actinomycetota</taxon>
        <taxon>Actinomycetes</taxon>
        <taxon>Kitasatosporales</taxon>
        <taxon>Streptomycetaceae</taxon>
        <taxon>Actinacidiphila</taxon>
    </lineage>
</organism>
<gene>
    <name evidence="11" type="ORF">SAMN05216259_11928</name>
</gene>
<sequence length="1037" mass="103132">MVIGTSRAQRGPARRRGVLGSVVAAAALALVAAGAPAAVADSGPNGSGGASVAPKRVGTAPHLPAGAVRTAAPAGNTPVDLGVELAPRDPAALRTFITDVSTPGSPLYHHYLRTGRFGAEFGPSAATVERVRADLKAQGLTAGKLSADGMTLPVRTTLATAAKALHTGFTGFRTADGRTGIANTAAPELPADAAPAVAAVTGLDTLAHLTPHLSGKVRKAAAAAGQHAEAPRITGRTPSLCTAAKNGLAANGYTDTQDYWSARSLATAYGMADQPDVGTGVSVGVFELENYGTADIAAYQACYGTKVSVSAVKVDGGPTAAADTIDASGSPVGLESALDIEDLIGLVPQASLVVYQGPDAVNASDQDVLDVYQRMVADNKVKVISTSWGACTADQSSAFLTTENQIFAEAAAQGQTVTAASGDDGSGDCWYDANGDGVNDDPNGGQVSADDPAGQPYVLGVGGTSMTGSNATQTVWNNATHPGADAGATGGGVSSFFALDSATGYQAGRQGPGYFDACSAPAGQTCRQVPDVAALADPFEGYLVDWGEASGDPQEAGWYVIGGTSGASPTWAAIAAQADLDLGCAANGPIGFADPALYQLPSSAFHDVTDGSNAIPGRNVQPAGDYSAGPGYDLTTGLGTPQNARTAIAALCKAVPAAPGGTFTPVNPARVLDTRAKIGVTTTTPVKANGTVVLQVAGSAGGAVPASGVTSVVLNITATAETTGGHLIAYPDGGTRPTSSNLNWTPGRNVPNLVIVPVGADGKIDLVNASSGTVHFVADVFGYFSAAASGATYEPVGPARVLDTRAKIGVTTTTPVKANGTVALTVSGAGGVPATGASAVVLNVTATAEQSSGHLIAYPSGTTRPDSSNLNWIAGKSVPNLVIVPVGADGKVDLYNASSGTTHFVADVFGYFTAGSGGALFHPAGPVRLLDTRSGTGAPKAGQLSSTGSLSLSLADGGALAGAKAVVLNVTVVNGTSGGVLTVWPDGQTRPTSSNLNWSAGQTIANLVTVPVIDGKVDFHASAGSVDVVADLFGYYS</sequence>
<feature type="region of interest" description="Disordered" evidence="8">
    <location>
        <begin position="39"/>
        <end position="58"/>
    </location>
</feature>
<dbReference type="Proteomes" id="UP000199341">
    <property type="component" value="Unassembled WGS sequence"/>
</dbReference>
<evidence type="ECO:0000256" key="5">
    <source>
        <dbReference type="ARBA" id="ARBA00022825"/>
    </source>
</evidence>
<proteinExistence type="predicted"/>
<dbReference type="SUPFAM" id="SSF54897">
    <property type="entry name" value="Protease propeptides/inhibitors"/>
    <property type="match status" value="1"/>
</dbReference>
<dbReference type="GO" id="GO:0006508">
    <property type="term" value="P:proteolysis"/>
    <property type="evidence" value="ECO:0007669"/>
    <property type="project" value="UniProtKB-KW"/>
</dbReference>
<dbReference type="CDD" id="cd04056">
    <property type="entry name" value="Peptidases_S53"/>
    <property type="match status" value="1"/>
</dbReference>
<dbReference type="SMART" id="SM00944">
    <property type="entry name" value="Pro-kuma_activ"/>
    <property type="match status" value="1"/>
</dbReference>
<dbReference type="InterPro" id="IPR050819">
    <property type="entry name" value="Tripeptidyl-peptidase_I"/>
</dbReference>
<keyword evidence="4" id="KW-0378">Hydrolase</keyword>
<reference evidence="11 12" key="1">
    <citation type="submission" date="2016-10" db="EMBL/GenBank/DDBJ databases">
        <authorList>
            <person name="de Groot N.N."/>
        </authorList>
    </citation>
    <scope>NUCLEOTIDE SEQUENCE [LARGE SCALE GENOMIC DNA]</scope>
    <source>
        <strain evidence="11 12">CGMCC 4.2022</strain>
    </source>
</reference>
<evidence type="ECO:0000313" key="11">
    <source>
        <dbReference type="EMBL" id="SDP18146.1"/>
    </source>
</evidence>
<protein>
    <submittedName>
        <fullName evidence="11">Pro-kumamolisin, activation domain</fullName>
    </submittedName>
</protein>
<name>A0A1H0QN28_9ACTN</name>
<dbReference type="OrthoDB" id="3480681at2"/>
<dbReference type="PROSITE" id="PS51318">
    <property type="entry name" value="TAT"/>
    <property type="match status" value="1"/>
</dbReference>
<dbReference type="InterPro" id="IPR030400">
    <property type="entry name" value="Sedolisin_dom"/>
</dbReference>
<dbReference type="GO" id="GO:0004252">
    <property type="term" value="F:serine-type endopeptidase activity"/>
    <property type="evidence" value="ECO:0007669"/>
    <property type="project" value="InterPro"/>
</dbReference>
<dbReference type="EMBL" id="FNIE01000019">
    <property type="protein sequence ID" value="SDP18146.1"/>
    <property type="molecule type" value="Genomic_DNA"/>
</dbReference>
<evidence type="ECO:0000259" key="10">
    <source>
        <dbReference type="PROSITE" id="PS51695"/>
    </source>
</evidence>
<evidence type="ECO:0000313" key="12">
    <source>
        <dbReference type="Proteomes" id="UP000199341"/>
    </source>
</evidence>
<dbReference type="InterPro" id="IPR036852">
    <property type="entry name" value="Peptidase_S8/S53_dom_sf"/>
</dbReference>
<accession>A0A1H0QN28</accession>
<evidence type="ECO:0000256" key="7">
    <source>
        <dbReference type="ARBA" id="ARBA00023145"/>
    </source>
</evidence>
<dbReference type="Gene3D" id="3.40.50.200">
    <property type="entry name" value="Peptidase S8/S53 domain"/>
    <property type="match status" value="1"/>
</dbReference>
<dbReference type="STRING" id="310781.SAMN05216259_11928"/>
<dbReference type="PANTHER" id="PTHR14218">
    <property type="entry name" value="PROTEASE S8 TRIPEPTIDYL PEPTIDASE I CLN2"/>
    <property type="match status" value="1"/>
</dbReference>
<keyword evidence="2" id="KW-0645">Protease</keyword>
<keyword evidence="6" id="KW-0106">Calcium</keyword>